<evidence type="ECO:0000313" key="2">
    <source>
        <dbReference type="EMBL" id="KAG7454170.1"/>
    </source>
</evidence>
<dbReference type="EMBL" id="JAGKHQ010001650">
    <property type="protein sequence ID" value="KAG7454170.1"/>
    <property type="molecule type" value="Genomic_DNA"/>
</dbReference>
<organism evidence="2 3">
    <name type="scientific">Solea senegalensis</name>
    <name type="common">Senegalese sole</name>
    <dbReference type="NCBI Taxonomy" id="28829"/>
    <lineage>
        <taxon>Eukaryota</taxon>
        <taxon>Metazoa</taxon>
        <taxon>Chordata</taxon>
        <taxon>Craniata</taxon>
        <taxon>Vertebrata</taxon>
        <taxon>Euteleostomi</taxon>
        <taxon>Actinopterygii</taxon>
        <taxon>Neopterygii</taxon>
        <taxon>Teleostei</taxon>
        <taxon>Neoteleostei</taxon>
        <taxon>Acanthomorphata</taxon>
        <taxon>Carangaria</taxon>
        <taxon>Pleuronectiformes</taxon>
        <taxon>Pleuronectoidei</taxon>
        <taxon>Soleidae</taxon>
        <taxon>Solea</taxon>
    </lineage>
</organism>
<name>A0AAV6PEC7_SOLSE</name>
<dbReference type="Proteomes" id="UP000693946">
    <property type="component" value="Unassembled WGS sequence"/>
</dbReference>
<evidence type="ECO:0000256" key="1">
    <source>
        <dbReference type="SAM" id="MobiDB-lite"/>
    </source>
</evidence>
<protein>
    <submittedName>
        <fullName evidence="2">Uncharacterized protein</fullName>
    </submittedName>
</protein>
<evidence type="ECO:0000313" key="3">
    <source>
        <dbReference type="Proteomes" id="UP000693946"/>
    </source>
</evidence>
<keyword evidence="3" id="KW-1185">Reference proteome</keyword>
<accession>A0AAV6PEC7</accession>
<reference evidence="2 3" key="1">
    <citation type="journal article" date="2021" name="Sci. Rep.">
        <title>Chromosome anchoring in Senegalese sole (Solea senegalensis) reveals sex-associated markers and genome rearrangements in flatfish.</title>
        <authorList>
            <person name="Guerrero-Cozar I."/>
            <person name="Gomez-Garrido J."/>
            <person name="Berbel C."/>
            <person name="Martinez-Blanch J.F."/>
            <person name="Alioto T."/>
            <person name="Claros M.G."/>
            <person name="Gagnaire P.A."/>
            <person name="Manchado M."/>
        </authorList>
    </citation>
    <scope>NUCLEOTIDE SEQUENCE [LARGE SCALE GENOMIC DNA]</scope>
    <source>
        <strain evidence="2">Sse05_10M</strain>
    </source>
</reference>
<gene>
    <name evidence="2" type="ORF">JOB18_006330</name>
</gene>
<comment type="caution">
    <text evidence="2">The sequence shown here is derived from an EMBL/GenBank/DDBJ whole genome shotgun (WGS) entry which is preliminary data.</text>
</comment>
<feature type="compositionally biased region" description="Basic and acidic residues" evidence="1">
    <location>
        <begin position="41"/>
        <end position="55"/>
    </location>
</feature>
<feature type="region of interest" description="Disordered" evidence="1">
    <location>
        <begin position="25"/>
        <end position="70"/>
    </location>
</feature>
<proteinExistence type="predicted"/>
<sequence>MSVVLVDSACLLSALQPNSSCTAYALPSDGPSPDPAARARRVQEQVRRRLQENKKSSSLTRLDEPLSGST</sequence>
<dbReference type="AlphaFoldDB" id="A0AAV6PEC7"/>
<feature type="non-terminal residue" evidence="2">
    <location>
        <position position="70"/>
    </location>
</feature>